<comment type="caution">
    <text evidence="3">The sequence shown here is derived from an EMBL/GenBank/DDBJ whole genome shotgun (WGS) entry which is preliminary data.</text>
</comment>
<protein>
    <submittedName>
        <fullName evidence="3">Uncharacterized protein DUF3347</fullName>
    </submittedName>
</protein>
<evidence type="ECO:0000259" key="2">
    <source>
        <dbReference type="Pfam" id="PF11827"/>
    </source>
</evidence>
<accession>A0A3D9MYW0</accession>
<dbReference type="Proteomes" id="UP000256919">
    <property type="component" value="Unassembled WGS sequence"/>
</dbReference>
<sequence length="226" mass="25380">MITVLELAEAYQFDFNHILINTQKTMKNLKVTTAILAIALIGFTAMSCKDGKKEVSNDEMHSEMNHDNSDGHHDGEEKEMAMSDDQNGSSENILKDYFNLKNALVADDESKGKELGAILVKSLGNLDVSKYTDDQKSELNDIIVDATEHAEHISESPMEHQREHFKILSKDVTDMVAITGTENTLYEQFCPMYDKGSAWLSMSKDVKNPYYGSKMLTCGKVQKEIN</sequence>
<dbReference type="EMBL" id="QREI01000002">
    <property type="protein sequence ID" value="REE25471.1"/>
    <property type="molecule type" value="Genomic_DNA"/>
</dbReference>
<keyword evidence="4" id="KW-1185">Reference proteome</keyword>
<dbReference type="Pfam" id="PF11827">
    <property type="entry name" value="DUF3347"/>
    <property type="match status" value="1"/>
</dbReference>
<organism evidence="3 4">
    <name type="scientific">Winogradskyella pacifica</name>
    <dbReference type="NCBI Taxonomy" id="664642"/>
    <lineage>
        <taxon>Bacteria</taxon>
        <taxon>Pseudomonadati</taxon>
        <taxon>Bacteroidota</taxon>
        <taxon>Flavobacteriia</taxon>
        <taxon>Flavobacteriales</taxon>
        <taxon>Flavobacteriaceae</taxon>
        <taxon>Winogradskyella</taxon>
    </lineage>
</organism>
<dbReference type="InterPro" id="IPR021782">
    <property type="entry name" value="DUF3347"/>
</dbReference>
<proteinExistence type="predicted"/>
<name>A0A3D9MYW0_9FLAO</name>
<feature type="compositionally biased region" description="Basic and acidic residues" evidence="1">
    <location>
        <begin position="54"/>
        <end position="81"/>
    </location>
</feature>
<evidence type="ECO:0000313" key="4">
    <source>
        <dbReference type="Proteomes" id="UP000256919"/>
    </source>
</evidence>
<gene>
    <name evidence="3" type="ORF">DFQ09_10260</name>
</gene>
<dbReference type="AlphaFoldDB" id="A0A3D9MYW0"/>
<reference evidence="3 4" key="1">
    <citation type="submission" date="2018-07" db="EMBL/GenBank/DDBJ databases">
        <title>Genomic Encyclopedia of Type Strains, Phase III (KMG-III): the genomes of soil and plant-associated and newly described type strains.</title>
        <authorList>
            <person name="Whitman W."/>
        </authorList>
    </citation>
    <scope>NUCLEOTIDE SEQUENCE [LARGE SCALE GENOMIC DNA]</scope>
    <source>
        <strain evidence="3 4">CECT 7948</strain>
    </source>
</reference>
<evidence type="ECO:0000256" key="1">
    <source>
        <dbReference type="SAM" id="MobiDB-lite"/>
    </source>
</evidence>
<feature type="region of interest" description="Disordered" evidence="1">
    <location>
        <begin position="54"/>
        <end position="88"/>
    </location>
</feature>
<evidence type="ECO:0000313" key="3">
    <source>
        <dbReference type="EMBL" id="REE25471.1"/>
    </source>
</evidence>
<feature type="domain" description="DUF3347" evidence="2">
    <location>
        <begin position="93"/>
        <end position="183"/>
    </location>
</feature>